<evidence type="ECO:0000256" key="1">
    <source>
        <dbReference type="SAM" id="Phobius"/>
    </source>
</evidence>
<feature type="transmembrane region" description="Helical" evidence="1">
    <location>
        <begin position="130"/>
        <end position="149"/>
    </location>
</feature>
<dbReference type="AlphaFoldDB" id="A0A844HP02"/>
<dbReference type="RefSeq" id="WP_155040023.1">
    <property type="nucleotide sequence ID" value="NZ_JBHGCD010000007.1"/>
</dbReference>
<protein>
    <submittedName>
        <fullName evidence="2">Uncharacterized protein</fullName>
    </submittedName>
</protein>
<dbReference type="InterPro" id="IPR046575">
    <property type="entry name" value="DUF6635"/>
</dbReference>
<dbReference type="Pfam" id="PF20340">
    <property type="entry name" value="DUF6635"/>
    <property type="match status" value="1"/>
</dbReference>
<keyword evidence="1" id="KW-0812">Transmembrane</keyword>
<dbReference type="Proteomes" id="UP000449846">
    <property type="component" value="Unassembled WGS sequence"/>
</dbReference>
<name>A0A844HP02_9RHOB</name>
<gene>
    <name evidence="2" type="ORF">GL300_12755</name>
</gene>
<comment type="caution">
    <text evidence="2">The sequence shown here is derived from an EMBL/GenBank/DDBJ whole genome shotgun (WGS) entry which is preliminary data.</text>
</comment>
<dbReference type="OrthoDB" id="9342581at2"/>
<reference evidence="2 3" key="1">
    <citation type="submission" date="2019-11" db="EMBL/GenBank/DDBJ databases">
        <authorList>
            <person name="Dong K."/>
        </authorList>
    </citation>
    <scope>NUCLEOTIDE SEQUENCE [LARGE SCALE GENOMIC DNA]</scope>
    <source>
        <strain evidence="2 3">NBRC 112902</strain>
    </source>
</reference>
<feature type="transmembrane region" description="Helical" evidence="1">
    <location>
        <begin position="198"/>
        <end position="223"/>
    </location>
</feature>
<accession>A0A844HP02</accession>
<organism evidence="2 3">
    <name type="scientific">Paracoccus litorisediminis</name>
    <dbReference type="NCBI Taxonomy" id="2006130"/>
    <lineage>
        <taxon>Bacteria</taxon>
        <taxon>Pseudomonadati</taxon>
        <taxon>Pseudomonadota</taxon>
        <taxon>Alphaproteobacteria</taxon>
        <taxon>Rhodobacterales</taxon>
        <taxon>Paracoccaceae</taxon>
        <taxon>Paracoccus</taxon>
    </lineage>
</organism>
<keyword evidence="1" id="KW-1133">Transmembrane helix</keyword>
<keyword evidence="3" id="KW-1185">Reference proteome</keyword>
<evidence type="ECO:0000313" key="3">
    <source>
        <dbReference type="Proteomes" id="UP000449846"/>
    </source>
</evidence>
<feature type="transmembrane region" description="Helical" evidence="1">
    <location>
        <begin position="45"/>
        <end position="65"/>
    </location>
</feature>
<keyword evidence="1" id="KW-0472">Membrane</keyword>
<evidence type="ECO:0000313" key="2">
    <source>
        <dbReference type="EMBL" id="MTH60077.1"/>
    </source>
</evidence>
<proteinExistence type="predicted"/>
<sequence length="274" mass="30284">MSAPADTRPLTQRENEVRRFVRARFGVRGSLRLHRAALGADLLRAPVNVMLSPVFLLIRLLAWVLRSCGATRPAAWLASRRIFLASDLGRQVEADLDGLMVRLTERGLAPKAQPETIRRAISAYVETRNAVAEITTSLLVLLGGLLLFYRATPGVMSLAEPVAQMRAQSRAIEEFALGNWAGRMWYGVFPREIAMGELILTGIVLTVIASVVTTFAGVIADPVQSWTGLHRRRLMRMLARLDRRQEAAPMAGEHLLARLGDLGDIASSIWRGLR</sequence>
<dbReference type="EMBL" id="WMIG01000006">
    <property type="protein sequence ID" value="MTH60077.1"/>
    <property type="molecule type" value="Genomic_DNA"/>
</dbReference>